<dbReference type="PRINTS" id="PR00449">
    <property type="entry name" value="RASTRNSFRMNG"/>
</dbReference>
<dbReference type="InterPro" id="IPR027417">
    <property type="entry name" value="P-loop_NTPase"/>
</dbReference>
<dbReference type="EMBL" id="JAAAXW010000055">
    <property type="protein sequence ID" value="KAF9546495.1"/>
    <property type="molecule type" value="Genomic_DNA"/>
</dbReference>
<name>A0A9P6FBL5_9FUNG</name>
<dbReference type="Gene3D" id="3.40.50.300">
    <property type="entry name" value="P-loop containing nucleotide triphosphate hydrolases"/>
    <property type="match status" value="1"/>
</dbReference>
<gene>
    <name evidence="4" type="ORF">EC957_009709</name>
</gene>
<dbReference type="SUPFAM" id="SSF52540">
    <property type="entry name" value="P-loop containing nucleoside triphosphate hydrolases"/>
    <property type="match status" value="1"/>
</dbReference>
<dbReference type="GO" id="GO:0016020">
    <property type="term" value="C:membrane"/>
    <property type="evidence" value="ECO:0007669"/>
    <property type="project" value="InterPro"/>
</dbReference>
<feature type="compositionally biased region" description="Basic residues" evidence="3">
    <location>
        <begin position="452"/>
        <end position="472"/>
    </location>
</feature>
<dbReference type="PROSITE" id="PS51419">
    <property type="entry name" value="RAB"/>
    <property type="match status" value="1"/>
</dbReference>
<dbReference type="AlphaFoldDB" id="A0A9P6FBL5"/>
<protein>
    <submittedName>
        <fullName evidence="4">Uncharacterized protein</fullName>
    </submittedName>
</protein>
<dbReference type="GO" id="GO:0007165">
    <property type="term" value="P:signal transduction"/>
    <property type="evidence" value="ECO:0007669"/>
    <property type="project" value="InterPro"/>
</dbReference>
<dbReference type="GO" id="GO:0005525">
    <property type="term" value="F:GTP binding"/>
    <property type="evidence" value="ECO:0007669"/>
    <property type="project" value="UniProtKB-KW"/>
</dbReference>
<reference evidence="4" key="1">
    <citation type="journal article" date="2020" name="Fungal Divers.">
        <title>Resolving the Mortierellaceae phylogeny through synthesis of multi-gene phylogenetics and phylogenomics.</title>
        <authorList>
            <person name="Vandepol N."/>
            <person name="Liber J."/>
            <person name="Desiro A."/>
            <person name="Na H."/>
            <person name="Kennedy M."/>
            <person name="Barry K."/>
            <person name="Grigoriev I.V."/>
            <person name="Miller A.N."/>
            <person name="O'Donnell K."/>
            <person name="Stajich J.E."/>
            <person name="Bonito G."/>
        </authorList>
    </citation>
    <scope>NUCLEOTIDE SEQUENCE</scope>
    <source>
        <strain evidence="4">NRRL 2591</strain>
    </source>
</reference>
<dbReference type="Pfam" id="PF00071">
    <property type="entry name" value="Ras"/>
    <property type="match status" value="1"/>
</dbReference>
<dbReference type="PANTHER" id="PTHR24070">
    <property type="entry name" value="RAS, DI-RAS, AND RHEB FAMILY MEMBERS OF SMALL GTPASE SUPERFAMILY"/>
    <property type="match status" value="1"/>
</dbReference>
<dbReference type="PROSITE" id="PS51421">
    <property type="entry name" value="RAS"/>
    <property type="match status" value="1"/>
</dbReference>
<evidence type="ECO:0000256" key="1">
    <source>
        <dbReference type="ARBA" id="ARBA00022741"/>
    </source>
</evidence>
<evidence type="ECO:0000256" key="2">
    <source>
        <dbReference type="ARBA" id="ARBA00023134"/>
    </source>
</evidence>
<feature type="region of interest" description="Disordered" evidence="3">
    <location>
        <begin position="108"/>
        <end position="148"/>
    </location>
</feature>
<dbReference type="SMART" id="SM00174">
    <property type="entry name" value="RHO"/>
    <property type="match status" value="1"/>
</dbReference>
<evidence type="ECO:0000313" key="5">
    <source>
        <dbReference type="Proteomes" id="UP000723463"/>
    </source>
</evidence>
<dbReference type="CDD" id="cd00876">
    <property type="entry name" value="Ras"/>
    <property type="match status" value="1"/>
</dbReference>
<comment type="caution">
    <text evidence="4">The sequence shown here is derived from an EMBL/GenBank/DDBJ whole genome shotgun (WGS) entry which is preliminary data.</text>
</comment>
<feature type="region of interest" description="Disordered" evidence="3">
    <location>
        <begin position="445"/>
        <end position="504"/>
    </location>
</feature>
<evidence type="ECO:0000256" key="3">
    <source>
        <dbReference type="SAM" id="MobiDB-lite"/>
    </source>
</evidence>
<feature type="region of interest" description="Disordered" evidence="3">
    <location>
        <begin position="166"/>
        <end position="229"/>
    </location>
</feature>
<proteinExistence type="predicted"/>
<feature type="compositionally biased region" description="Low complexity" evidence="3">
    <location>
        <begin position="26"/>
        <end position="38"/>
    </location>
</feature>
<feature type="compositionally biased region" description="Low complexity" evidence="3">
    <location>
        <begin position="167"/>
        <end position="191"/>
    </location>
</feature>
<keyword evidence="1" id="KW-0547">Nucleotide-binding</keyword>
<feature type="compositionally biased region" description="Polar residues" evidence="3">
    <location>
        <begin position="128"/>
        <end position="143"/>
    </location>
</feature>
<feature type="region of interest" description="Disordered" evidence="3">
    <location>
        <begin position="517"/>
        <end position="546"/>
    </location>
</feature>
<sequence length="570" mass="62834">MVGSWLQQNRSDFQQHQQKESKREIATTTARTSTTSTTMRDKDDVAQRSRLNAIRYSWYEQFQSPGDPVLIPSSTLPSHKEVQRSNTADAATTSTDNNIVISKTPSQYTDNTAFTSTTSGTTPTNSSRLRSSGYDQNRNSRASSAFLDQETTRTWRGLLASVRQLSHDTSSTGSSTHSSASTTSLSSSALSFNEKDQRQSRKTKHDSHQSQHRESRRHSKHRNSDDASTIRAIGPFFARRPSFSSQHKVTAATASSSTIDLEKRVMMTKSPPRKLTILVVGDGAVGKSALTLRFLRDQYDPTIEDSYCKHIEVDGQDYTLELTDTAGQSEYRDQWDDLFMRTGDGFICVYSIASMSSFQELVGVRDQIWRAKGSRRVPIVITGNKCDLEDGGERQVHTDVGALFAERSNALFVETSAKTGVNIHEMFTELVREIERARVRAGYNYSNLNSNHNHHHNRTHSKVRPGGRHQHHPSTSSIRSRNYLHPPPLIPSTEARGGSSIRSGTGIAMHTIGTPAAASTKGYSTNVTPPAVNRRGSKSRGGGVGGGGQVVASMGVDRDVERGICCCTIM</sequence>
<feature type="compositionally biased region" description="Polar residues" evidence="3">
    <location>
        <begin position="1"/>
        <end position="16"/>
    </location>
</feature>
<dbReference type="NCBIfam" id="TIGR00231">
    <property type="entry name" value="small_GTP"/>
    <property type="match status" value="1"/>
</dbReference>
<dbReference type="GO" id="GO:0003924">
    <property type="term" value="F:GTPase activity"/>
    <property type="evidence" value="ECO:0007669"/>
    <property type="project" value="InterPro"/>
</dbReference>
<accession>A0A9P6FBL5</accession>
<evidence type="ECO:0000313" key="4">
    <source>
        <dbReference type="EMBL" id="KAF9546495.1"/>
    </source>
</evidence>
<dbReference type="InterPro" id="IPR005225">
    <property type="entry name" value="Small_GTP-bd"/>
</dbReference>
<dbReference type="SMART" id="SM00175">
    <property type="entry name" value="RAB"/>
    <property type="match status" value="1"/>
</dbReference>
<keyword evidence="2" id="KW-0342">GTP-binding</keyword>
<dbReference type="Proteomes" id="UP000723463">
    <property type="component" value="Unassembled WGS sequence"/>
</dbReference>
<dbReference type="SMART" id="SM00173">
    <property type="entry name" value="RAS"/>
    <property type="match status" value="1"/>
</dbReference>
<dbReference type="InterPro" id="IPR001806">
    <property type="entry name" value="Small_GTPase"/>
</dbReference>
<keyword evidence="5" id="KW-1185">Reference proteome</keyword>
<dbReference type="InterPro" id="IPR020849">
    <property type="entry name" value="Small_GTPase_Ras-type"/>
</dbReference>
<feature type="compositionally biased region" description="Low complexity" evidence="3">
    <location>
        <begin position="109"/>
        <end position="127"/>
    </location>
</feature>
<feature type="region of interest" description="Disordered" evidence="3">
    <location>
        <begin position="1"/>
        <end position="44"/>
    </location>
</feature>
<organism evidence="4 5">
    <name type="scientific">Mortierella hygrophila</name>
    <dbReference type="NCBI Taxonomy" id="979708"/>
    <lineage>
        <taxon>Eukaryota</taxon>
        <taxon>Fungi</taxon>
        <taxon>Fungi incertae sedis</taxon>
        <taxon>Mucoromycota</taxon>
        <taxon>Mortierellomycotina</taxon>
        <taxon>Mortierellomycetes</taxon>
        <taxon>Mortierellales</taxon>
        <taxon>Mortierellaceae</taxon>
        <taxon>Mortierella</taxon>
    </lineage>
</organism>